<dbReference type="Gene3D" id="2.40.30.170">
    <property type="match status" value="1"/>
</dbReference>
<keyword evidence="2" id="KW-1133">Transmembrane helix</keyword>
<evidence type="ECO:0000256" key="1">
    <source>
        <dbReference type="SAM" id="Coils"/>
    </source>
</evidence>
<dbReference type="Gene3D" id="2.40.50.100">
    <property type="match status" value="1"/>
</dbReference>
<keyword evidence="4" id="KW-1185">Reference proteome</keyword>
<dbReference type="GO" id="GO:0005886">
    <property type="term" value="C:plasma membrane"/>
    <property type="evidence" value="ECO:0007669"/>
    <property type="project" value="TreeGrafter"/>
</dbReference>
<dbReference type="Gene3D" id="6.10.140.1990">
    <property type="match status" value="1"/>
</dbReference>
<evidence type="ECO:0000256" key="2">
    <source>
        <dbReference type="SAM" id="Phobius"/>
    </source>
</evidence>
<dbReference type="SUPFAM" id="SSF111369">
    <property type="entry name" value="HlyD-like secretion proteins"/>
    <property type="match status" value="2"/>
</dbReference>
<dbReference type="eggNOG" id="COG0845">
    <property type="taxonomic scope" value="Bacteria"/>
</dbReference>
<dbReference type="AlphaFoldDB" id="Q0VNF1"/>
<dbReference type="STRING" id="393595.ABO_1849"/>
<keyword evidence="2" id="KW-0812">Transmembrane</keyword>
<name>Q0VNF1_ALCBS</name>
<dbReference type="GO" id="GO:1990195">
    <property type="term" value="C:macrolide transmembrane transporter complex"/>
    <property type="evidence" value="ECO:0007669"/>
    <property type="project" value="InterPro"/>
</dbReference>
<dbReference type="InterPro" id="IPR030190">
    <property type="entry name" value="MacA_alpha-hairpin_sf"/>
</dbReference>
<evidence type="ECO:0000313" key="4">
    <source>
        <dbReference type="Proteomes" id="UP000008871"/>
    </source>
</evidence>
<dbReference type="FunFam" id="2.40.50.100:FF:000077">
    <property type="entry name" value="Glycoside hydrolase family 43"/>
    <property type="match status" value="1"/>
</dbReference>
<gene>
    <name evidence="3" type="ordered locus">ABO_1849</name>
</gene>
<dbReference type="RefSeq" id="WP_011589128.1">
    <property type="nucleotide sequence ID" value="NC_008260.1"/>
</dbReference>
<dbReference type="Proteomes" id="UP000008871">
    <property type="component" value="Chromosome"/>
</dbReference>
<reference evidence="3 4" key="1">
    <citation type="journal article" date="2006" name="Nat. Biotechnol.">
        <title>Genome sequence of the ubiquitous hydrocarbon-degrading marine bacterium Alcanivorax borkumensis.</title>
        <authorList>
            <person name="Schneiker S."/>
            <person name="Martins dos Santos V.A.P."/>
            <person name="Bartels D."/>
            <person name="Bekel T."/>
            <person name="Brecht M."/>
            <person name="Buhrmester J."/>
            <person name="Chernikova T.N."/>
            <person name="Denaro R."/>
            <person name="Ferrer M."/>
            <person name="Gertler C."/>
            <person name="Goesmann A."/>
            <person name="Golyshina O.V."/>
            <person name="Kaminski F."/>
            <person name="Khachane A.N."/>
            <person name="Lang S."/>
            <person name="Linke B."/>
            <person name="McHardy A.C."/>
            <person name="Meyer F."/>
            <person name="Nechitaylo T."/>
            <person name="Puehler A."/>
            <person name="Regenhardt D."/>
            <person name="Rupp O."/>
            <person name="Sabirova J.S."/>
            <person name="Selbitschka W."/>
            <person name="Yakimov M.M."/>
            <person name="Timmis K.N."/>
            <person name="Vorhoelter F.-J."/>
            <person name="Weidner S."/>
            <person name="Kaiser O."/>
            <person name="Golyshin P.N."/>
        </authorList>
    </citation>
    <scope>NUCLEOTIDE SEQUENCE [LARGE SCALE GENOMIC DNA]</scope>
    <source>
        <strain evidence="4">ATCC 700651 / DSM 11573 / NCIMB 13689 / SK2</strain>
    </source>
</reference>
<dbReference type="HOGENOM" id="CLU_018816_6_0_6"/>
<accession>Q0VNF1</accession>
<feature type="coiled-coil region" evidence="1">
    <location>
        <begin position="100"/>
        <end position="155"/>
    </location>
</feature>
<dbReference type="PRINTS" id="PR01490">
    <property type="entry name" value="RTXTOXIND"/>
</dbReference>
<sequence>MMDRNSGQKLTLKRLVRVNIARVVVAAIVVGLGAWAWWFVQPKGLPEGFAAGNGRIEAVEIDVAAKTAGRVKEILANEGDFVRAGQVLAKMDSVVLEAQLREAQAQLRRALIGIETAQSQVTQREAEKQAAEAFIAQRKAELDAAKKRLDRTEELALKGAAALSMRDDDRAAFQAAKAAVGAAEAQAAAAQAAIGRAKSDVIGAQASVEAARATIQRIQADLDDSVLKSPRDGRVQYRVAQPGEVFSPGGVVLNMVDLADVYMTFFLPTEQAGRVALGTEARLVLDAAPQYVIPAQISFVADVAQFTPKMVETEEERQKLMFRIKARIDPDLLRKHLHQVKTGLPGMVYVRLDPQASWPPELQLKLPQ</sequence>
<feature type="transmembrane region" description="Helical" evidence="2">
    <location>
        <begin position="20"/>
        <end position="40"/>
    </location>
</feature>
<dbReference type="GO" id="GO:1990961">
    <property type="term" value="P:xenobiotic detoxification by transmembrane export across the plasma membrane"/>
    <property type="evidence" value="ECO:0007669"/>
    <property type="project" value="InterPro"/>
</dbReference>
<proteinExistence type="predicted"/>
<keyword evidence="1" id="KW-0175">Coiled coil</keyword>
<evidence type="ECO:0000313" key="3">
    <source>
        <dbReference type="EMBL" id="CAL17297.1"/>
    </source>
</evidence>
<dbReference type="KEGG" id="abo:ABO_1849"/>
<organism evidence="3 4">
    <name type="scientific">Alcanivorax borkumensis (strain ATCC 700651 / DSM 11573 / NCIMB 13689 / SK2)</name>
    <dbReference type="NCBI Taxonomy" id="393595"/>
    <lineage>
        <taxon>Bacteria</taxon>
        <taxon>Pseudomonadati</taxon>
        <taxon>Pseudomonadota</taxon>
        <taxon>Gammaproteobacteria</taxon>
        <taxon>Oceanospirillales</taxon>
        <taxon>Alcanivoracaceae</taxon>
        <taxon>Alcanivorax</taxon>
    </lineage>
</organism>
<protein>
    <submittedName>
        <fullName evidence="3">HlyD family secretion protein, putative</fullName>
    </submittedName>
</protein>
<dbReference type="EMBL" id="AM286690">
    <property type="protein sequence ID" value="CAL17297.1"/>
    <property type="molecule type" value="Genomic_DNA"/>
</dbReference>
<dbReference type="GO" id="GO:0019898">
    <property type="term" value="C:extrinsic component of membrane"/>
    <property type="evidence" value="ECO:0007669"/>
    <property type="project" value="InterPro"/>
</dbReference>
<dbReference type="PANTHER" id="PTHR30438">
    <property type="entry name" value="36 KDA ANTIGEN-RELATED"/>
    <property type="match status" value="1"/>
</dbReference>
<keyword evidence="2" id="KW-0472">Membrane</keyword>
<dbReference type="PANTHER" id="PTHR30438:SF2">
    <property type="entry name" value="MEMBRANE PROTEIN"/>
    <property type="match status" value="1"/>
</dbReference>